<organism evidence="2 3">
    <name type="scientific">Lepraria finkii</name>
    <dbReference type="NCBI Taxonomy" id="1340010"/>
    <lineage>
        <taxon>Eukaryota</taxon>
        <taxon>Fungi</taxon>
        <taxon>Dikarya</taxon>
        <taxon>Ascomycota</taxon>
        <taxon>Pezizomycotina</taxon>
        <taxon>Lecanoromycetes</taxon>
        <taxon>OSLEUM clade</taxon>
        <taxon>Lecanoromycetidae</taxon>
        <taxon>Lecanorales</taxon>
        <taxon>Lecanorineae</taxon>
        <taxon>Stereocaulaceae</taxon>
        <taxon>Lepraria</taxon>
    </lineage>
</organism>
<dbReference type="EMBL" id="JBHFEH010000031">
    <property type="protein sequence ID" value="KAL2051907.1"/>
    <property type="molecule type" value="Genomic_DNA"/>
</dbReference>
<evidence type="ECO:0000313" key="2">
    <source>
        <dbReference type="EMBL" id="KAL2051907.1"/>
    </source>
</evidence>
<gene>
    <name evidence="2" type="ORF">ABVK25_007822</name>
</gene>
<evidence type="ECO:0000313" key="3">
    <source>
        <dbReference type="Proteomes" id="UP001590951"/>
    </source>
</evidence>
<keyword evidence="3" id="KW-1185">Reference proteome</keyword>
<name>A0ABR4B1Y0_9LECA</name>
<proteinExistence type="predicted"/>
<comment type="caution">
    <text evidence="2">The sequence shown here is derived from an EMBL/GenBank/DDBJ whole genome shotgun (WGS) entry which is preliminary data.</text>
</comment>
<evidence type="ECO:0000256" key="1">
    <source>
        <dbReference type="SAM" id="SignalP"/>
    </source>
</evidence>
<sequence>MGQSLLEGLISLWIALPIYFSTADKPNSPITPAKTEDSNILLYVGEDCVSGLTISLSLRADAESMSVINIVAGQIIHKERTYNSIWDPTNQIGQGLAKTTVPKAVFEIASATSQLSLMSASDANFDLQGMASQRLAERIIIFAYAFSLKKIRLYFYCQVF</sequence>
<protein>
    <submittedName>
        <fullName evidence="2">Uncharacterized protein</fullName>
    </submittedName>
</protein>
<feature type="signal peptide" evidence="1">
    <location>
        <begin position="1"/>
        <end position="23"/>
    </location>
</feature>
<feature type="chain" id="PRO_5045595522" evidence="1">
    <location>
        <begin position="24"/>
        <end position="160"/>
    </location>
</feature>
<keyword evidence="1" id="KW-0732">Signal</keyword>
<accession>A0ABR4B1Y0</accession>
<reference evidence="2 3" key="1">
    <citation type="submission" date="2024-09" db="EMBL/GenBank/DDBJ databases">
        <title>Rethinking Asexuality: The Enigmatic Case of Functional Sexual Genes in Lepraria (Stereocaulaceae).</title>
        <authorList>
            <person name="Doellman M."/>
            <person name="Sun Y."/>
            <person name="Barcenas-Pena A."/>
            <person name="Lumbsch H.T."/>
            <person name="Grewe F."/>
        </authorList>
    </citation>
    <scope>NUCLEOTIDE SEQUENCE [LARGE SCALE GENOMIC DNA]</scope>
    <source>
        <strain evidence="2 3">Grewe 0041</strain>
    </source>
</reference>
<dbReference type="Proteomes" id="UP001590951">
    <property type="component" value="Unassembled WGS sequence"/>
</dbReference>